<dbReference type="RefSeq" id="WP_053431365.1">
    <property type="nucleotide sequence ID" value="NZ_CP040441.1"/>
</dbReference>
<dbReference type="EMBL" id="LILD01000001">
    <property type="protein sequence ID" value="KOO39363.1"/>
    <property type="molecule type" value="Genomic_DNA"/>
</dbReference>
<evidence type="ECO:0000313" key="2">
    <source>
        <dbReference type="EMBL" id="KOO39363.1"/>
    </source>
</evidence>
<dbReference type="PATRIC" id="fig|136160.3.peg.2668"/>
<keyword evidence="1" id="KW-0812">Transmembrane</keyword>
<feature type="transmembrane region" description="Helical" evidence="1">
    <location>
        <begin position="130"/>
        <end position="148"/>
    </location>
</feature>
<comment type="caution">
    <text evidence="2">The sequence shown here is derived from an EMBL/GenBank/DDBJ whole genome shotgun (WGS) entry which is preliminary data.</text>
</comment>
<dbReference type="InterPro" id="IPR014617">
    <property type="entry name" value="YphA_Bacsu"/>
</dbReference>
<accession>A0A0M0KLT6</accession>
<keyword evidence="1" id="KW-0472">Membrane</keyword>
<organism evidence="2">
    <name type="scientific">Halalkalibacterium halodurans</name>
    <name type="common">Bacillus halodurans</name>
    <dbReference type="NCBI Taxonomy" id="86665"/>
    <lineage>
        <taxon>Bacteria</taxon>
        <taxon>Bacillati</taxon>
        <taxon>Bacillota</taxon>
        <taxon>Bacilli</taxon>
        <taxon>Bacillales</taxon>
        <taxon>Bacillaceae</taxon>
        <taxon>Halalkalibacterium (ex Joshi et al. 2022)</taxon>
    </lineage>
</organism>
<proteinExistence type="predicted"/>
<gene>
    <name evidence="2" type="ORF">AMD02_11300</name>
</gene>
<keyword evidence="1" id="KW-1133">Transmembrane helix</keyword>
<feature type="transmembrane region" description="Helical" evidence="1">
    <location>
        <begin position="51"/>
        <end position="67"/>
    </location>
</feature>
<feature type="transmembrane region" description="Helical" evidence="1">
    <location>
        <begin position="74"/>
        <end position="95"/>
    </location>
</feature>
<feature type="transmembrane region" description="Helical" evidence="1">
    <location>
        <begin position="101"/>
        <end position="123"/>
    </location>
</feature>
<feature type="transmembrane region" description="Helical" evidence="1">
    <location>
        <begin position="29"/>
        <end position="45"/>
    </location>
</feature>
<evidence type="ECO:0000256" key="1">
    <source>
        <dbReference type="SAM" id="Phobius"/>
    </source>
</evidence>
<reference evidence="2" key="1">
    <citation type="submission" date="2015-08" db="EMBL/GenBank/DDBJ databases">
        <title>Complete DNA Sequence of Pseudomonas syringae pv. actinidiae, the Causal Agent of Kiwifruit Canker Disease.</title>
        <authorList>
            <person name="Rikkerink E.H.A."/>
            <person name="Fineran P.C."/>
        </authorList>
    </citation>
    <scope>NUCLEOTIDE SEQUENCE</scope>
    <source>
        <strain evidence="2">DSM 13666</strain>
    </source>
</reference>
<dbReference type="PIRSF" id="PIRSF036710">
    <property type="entry name" value="YphA_Bacsu"/>
    <property type="match status" value="1"/>
</dbReference>
<dbReference type="GeneID" id="87597256"/>
<dbReference type="Pfam" id="PF24124">
    <property type="entry name" value="YphA"/>
    <property type="match status" value="1"/>
</dbReference>
<feature type="transmembrane region" description="Helical" evidence="1">
    <location>
        <begin position="168"/>
        <end position="187"/>
    </location>
</feature>
<dbReference type="AlphaFoldDB" id="A0A0M0KLT6"/>
<feature type="transmembrane region" description="Helical" evidence="1">
    <location>
        <begin position="6"/>
        <end position="22"/>
    </location>
</feature>
<sequence>MSGGYFFWFAWTSWIVITFFVPKSKVRTKLAVVLLLLIIMSGIQFTIGGQAINASVIFLQMIGYFLVRRSKGTTLLYVCMGTWVIAAAYAGFHFIEVFDPVVLIVDRIWLLGPIIAVLVLLLAVDRRKRFSFVILGFTHGEWLVTFGFRHSYHPVELGSFASLDVFMVSSFLIVCWSALEWLATWIASITDRRKQTSSHPSAS</sequence>
<protein>
    <submittedName>
        <fullName evidence="2">Uncharacterized protein</fullName>
    </submittedName>
</protein>
<name>A0A0M0KLT6_ALKHA</name>